<name>A0A1M6LIJ3_PARC5</name>
<feature type="domain" description="MurNAc-LAA" evidence="3">
    <location>
        <begin position="115"/>
        <end position="229"/>
    </location>
</feature>
<dbReference type="EMBL" id="FRAG01000006">
    <property type="protein sequence ID" value="SHJ71010.1"/>
    <property type="molecule type" value="Genomic_DNA"/>
</dbReference>
<proteinExistence type="predicted"/>
<dbReference type="Pfam" id="PF01520">
    <property type="entry name" value="Amidase_3"/>
    <property type="match status" value="1"/>
</dbReference>
<protein>
    <submittedName>
        <fullName evidence="4">N-acetylmuramoyl-L-alanine amidase</fullName>
    </submittedName>
</protein>
<dbReference type="GO" id="GO:0008745">
    <property type="term" value="F:N-acetylmuramoyl-L-alanine amidase activity"/>
    <property type="evidence" value="ECO:0007669"/>
    <property type="project" value="InterPro"/>
</dbReference>
<evidence type="ECO:0000313" key="5">
    <source>
        <dbReference type="Proteomes" id="UP000184465"/>
    </source>
</evidence>
<dbReference type="Proteomes" id="UP000184465">
    <property type="component" value="Unassembled WGS sequence"/>
</dbReference>
<evidence type="ECO:0000256" key="1">
    <source>
        <dbReference type="ARBA" id="ARBA00022801"/>
    </source>
</evidence>
<keyword evidence="2" id="KW-1133">Transmembrane helix</keyword>
<dbReference type="RefSeq" id="WP_073147243.1">
    <property type="nucleotide sequence ID" value="NZ_FRAG01000006.1"/>
</dbReference>
<organism evidence="4 5">
    <name type="scientific">Paramaledivibacter caminithermalis (strain DSM 15212 / CIP 107654 / DViRD3)</name>
    <name type="common">Clostridium caminithermale</name>
    <dbReference type="NCBI Taxonomy" id="1121301"/>
    <lineage>
        <taxon>Bacteria</taxon>
        <taxon>Bacillati</taxon>
        <taxon>Bacillota</taxon>
        <taxon>Clostridia</taxon>
        <taxon>Peptostreptococcales</taxon>
        <taxon>Caminicellaceae</taxon>
        <taxon>Paramaledivibacter</taxon>
    </lineage>
</organism>
<accession>A0A1M6LIJ3</accession>
<evidence type="ECO:0000256" key="2">
    <source>
        <dbReference type="SAM" id="Phobius"/>
    </source>
</evidence>
<keyword evidence="1" id="KW-0378">Hydrolase</keyword>
<keyword evidence="5" id="KW-1185">Reference proteome</keyword>
<dbReference type="SUPFAM" id="SSF53187">
    <property type="entry name" value="Zn-dependent exopeptidases"/>
    <property type="match status" value="1"/>
</dbReference>
<dbReference type="GO" id="GO:0030288">
    <property type="term" value="C:outer membrane-bounded periplasmic space"/>
    <property type="evidence" value="ECO:0007669"/>
    <property type="project" value="TreeGrafter"/>
</dbReference>
<sequence>MEANYKKKSLFIKRRFYRRLFVLTVLTITITIISLLVFMKCSPDYIFTICIDPGHGGYDSGAVNQTYKVNEKDIVLDISLKLGEILKKKNVKVIYTRKKDKIPWKNQKESLKGRCKISNKSNADIFISIHANNFIKSKDVRGVEVWCRFENTEAEVLAKKISNKLSSIGYTKNRGLKYERDRPLYVLRNTKAISVLVELGYLSNPQDIEFLMSEEGKIQCAKSIGEAIMDYYSRKND</sequence>
<evidence type="ECO:0000259" key="3">
    <source>
        <dbReference type="SMART" id="SM00646"/>
    </source>
</evidence>
<dbReference type="SMART" id="SM00646">
    <property type="entry name" value="Ami_3"/>
    <property type="match status" value="1"/>
</dbReference>
<feature type="transmembrane region" description="Helical" evidence="2">
    <location>
        <begin position="20"/>
        <end position="39"/>
    </location>
</feature>
<gene>
    <name evidence="4" type="ORF">SAMN02745912_00817</name>
</gene>
<dbReference type="AlphaFoldDB" id="A0A1M6LIJ3"/>
<dbReference type="CDD" id="cd02696">
    <property type="entry name" value="MurNAc-LAA"/>
    <property type="match status" value="1"/>
</dbReference>
<dbReference type="PANTHER" id="PTHR30404:SF0">
    <property type="entry name" value="N-ACETYLMURAMOYL-L-ALANINE AMIDASE AMIC"/>
    <property type="match status" value="1"/>
</dbReference>
<evidence type="ECO:0000313" key="4">
    <source>
        <dbReference type="EMBL" id="SHJ71010.1"/>
    </source>
</evidence>
<dbReference type="PANTHER" id="PTHR30404">
    <property type="entry name" value="N-ACETYLMURAMOYL-L-ALANINE AMIDASE"/>
    <property type="match status" value="1"/>
</dbReference>
<dbReference type="STRING" id="1121301.SAMN02745912_00817"/>
<dbReference type="Gene3D" id="3.40.630.40">
    <property type="entry name" value="Zn-dependent exopeptidases"/>
    <property type="match status" value="1"/>
</dbReference>
<keyword evidence="2" id="KW-0812">Transmembrane</keyword>
<reference evidence="4 5" key="1">
    <citation type="submission" date="2016-11" db="EMBL/GenBank/DDBJ databases">
        <authorList>
            <person name="Jaros S."/>
            <person name="Januszkiewicz K."/>
            <person name="Wedrychowicz H."/>
        </authorList>
    </citation>
    <scope>NUCLEOTIDE SEQUENCE [LARGE SCALE GENOMIC DNA]</scope>
    <source>
        <strain evidence="4 5">DSM 15212</strain>
    </source>
</reference>
<dbReference type="InterPro" id="IPR002508">
    <property type="entry name" value="MurNAc-LAA_cat"/>
</dbReference>
<dbReference type="GO" id="GO:0009253">
    <property type="term" value="P:peptidoglycan catabolic process"/>
    <property type="evidence" value="ECO:0007669"/>
    <property type="project" value="InterPro"/>
</dbReference>
<dbReference type="InterPro" id="IPR050695">
    <property type="entry name" value="N-acetylmuramoyl_amidase_3"/>
</dbReference>
<keyword evidence="2" id="KW-0472">Membrane</keyword>
<dbReference type="OrthoDB" id="9772024at2"/>